<dbReference type="EMBL" id="VKHT01001637">
    <property type="protein sequence ID" value="MBB0247358.1"/>
    <property type="molecule type" value="Genomic_DNA"/>
</dbReference>
<dbReference type="Pfam" id="PF13847">
    <property type="entry name" value="Methyltransf_31"/>
    <property type="match status" value="1"/>
</dbReference>
<proteinExistence type="predicted"/>
<dbReference type="GO" id="GO:0032259">
    <property type="term" value="P:methylation"/>
    <property type="evidence" value="ECO:0007669"/>
    <property type="project" value="UniProtKB-KW"/>
</dbReference>
<dbReference type="RefSeq" id="WP_182608546.1">
    <property type="nucleotide sequence ID" value="NZ_VKHT01001637.1"/>
</dbReference>
<feature type="non-terminal residue" evidence="2">
    <location>
        <position position="172"/>
    </location>
</feature>
<dbReference type="PANTHER" id="PTHR43861">
    <property type="entry name" value="TRANS-ACONITATE 2-METHYLTRANSFERASE-RELATED"/>
    <property type="match status" value="1"/>
</dbReference>
<evidence type="ECO:0000313" key="3">
    <source>
        <dbReference type="Proteomes" id="UP000538929"/>
    </source>
</evidence>
<reference evidence="3" key="1">
    <citation type="submission" date="2019-10" db="EMBL/GenBank/DDBJ databases">
        <title>Streptomyces sp. nov., a novel actinobacterium isolated from alkaline environment.</title>
        <authorList>
            <person name="Golinska P."/>
        </authorList>
    </citation>
    <scope>NUCLEOTIDE SEQUENCE [LARGE SCALE GENOMIC DNA]</scope>
    <source>
        <strain evidence="3">DSM 42118</strain>
    </source>
</reference>
<evidence type="ECO:0000313" key="2">
    <source>
        <dbReference type="EMBL" id="MBB0247358.1"/>
    </source>
</evidence>
<dbReference type="SUPFAM" id="SSF53335">
    <property type="entry name" value="S-adenosyl-L-methionine-dependent methyltransferases"/>
    <property type="match status" value="1"/>
</dbReference>
<organism evidence="2 3">
    <name type="scientific">Streptomyces alkaliphilus</name>
    <dbReference type="NCBI Taxonomy" id="1472722"/>
    <lineage>
        <taxon>Bacteria</taxon>
        <taxon>Bacillati</taxon>
        <taxon>Actinomycetota</taxon>
        <taxon>Actinomycetes</taxon>
        <taxon>Kitasatosporales</taxon>
        <taxon>Streptomycetaceae</taxon>
        <taxon>Streptomyces</taxon>
    </lineage>
</organism>
<dbReference type="GO" id="GO:0008168">
    <property type="term" value="F:methyltransferase activity"/>
    <property type="evidence" value="ECO:0007669"/>
    <property type="project" value="UniProtKB-KW"/>
</dbReference>
<dbReference type="PANTHER" id="PTHR43861:SF1">
    <property type="entry name" value="TRANS-ACONITATE 2-METHYLTRANSFERASE"/>
    <property type="match status" value="1"/>
</dbReference>
<name>A0A7W3TI86_9ACTN</name>
<dbReference type="Proteomes" id="UP000538929">
    <property type="component" value="Unassembled WGS sequence"/>
</dbReference>
<protein>
    <submittedName>
        <fullName evidence="2">Methyltransferase domain-containing protein</fullName>
    </submittedName>
</protein>
<evidence type="ECO:0000259" key="1">
    <source>
        <dbReference type="Pfam" id="PF13847"/>
    </source>
</evidence>
<gene>
    <name evidence="2" type="ORF">FNQ90_25355</name>
</gene>
<dbReference type="Gene3D" id="3.40.50.150">
    <property type="entry name" value="Vaccinia Virus protein VP39"/>
    <property type="match status" value="1"/>
</dbReference>
<dbReference type="AlphaFoldDB" id="A0A7W3TI86"/>
<keyword evidence="3" id="KW-1185">Reference proteome</keyword>
<comment type="caution">
    <text evidence="2">The sequence shown here is derived from an EMBL/GenBank/DDBJ whole genome shotgun (WGS) entry which is preliminary data.</text>
</comment>
<feature type="domain" description="Methyltransferase" evidence="1">
    <location>
        <begin position="22"/>
        <end position="138"/>
    </location>
</feature>
<sequence length="172" mass="18232">MRSHRWRTAGNSAAYLLPHLRPGMTLLDVGCGPGTITLDLAERVAPGTVVGIDPAPEVVEVARREATARGAASGNARFMTGDITDPEGIGPSTGFDVVHAHQVLQHLADPVGALRAMLRLCGPGGVVAVRDADYAAMTWWPRPPGLDRWAELYPRVARAAGGEPDAGRRLWG</sequence>
<dbReference type="GO" id="GO:0017000">
    <property type="term" value="P:antibiotic biosynthetic process"/>
    <property type="evidence" value="ECO:0007669"/>
    <property type="project" value="UniProtKB-ARBA"/>
</dbReference>
<keyword evidence="2" id="KW-0489">Methyltransferase</keyword>
<keyword evidence="2" id="KW-0808">Transferase</keyword>
<dbReference type="InterPro" id="IPR025714">
    <property type="entry name" value="Methyltranfer_dom"/>
</dbReference>
<dbReference type="CDD" id="cd02440">
    <property type="entry name" value="AdoMet_MTases"/>
    <property type="match status" value="1"/>
</dbReference>
<accession>A0A7W3TI86</accession>
<dbReference type="InterPro" id="IPR029063">
    <property type="entry name" value="SAM-dependent_MTases_sf"/>
</dbReference>